<dbReference type="EMBL" id="CAJVPI010003291">
    <property type="protein sequence ID" value="CAG8656734.1"/>
    <property type="molecule type" value="Genomic_DNA"/>
</dbReference>
<keyword evidence="3" id="KW-1185">Reference proteome</keyword>
<proteinExistence type="predicted"/>
<gene>
    <name evidence="2" type="ORF">PBRASI_LOCUS10560</name>
</gene>
<sequence length="129" mass="14786">MDQIFRSSSTQEDGDSKKRFYIAISDDGREIVKFDTYTQVLETWQASYSRRIGKHQFEPTGFNCVVKSDYISTAESLALEVPTWSIAISNAINSDGFTIVALSFYVTDKETDKEEREKENPYKENEGED</sequence>
<protein>
    <submittedName>
        <fullName evidence="2">9319_t:CDS:1</fullName>
    </submittedName>
</protein>
<evidence type="ECO:0000313" key="3">
    <source>
        <dbReference type="Proteomes" id="UP000789739"/>
    </source>
</evidence>
<feature type="region of interest" description="Disordered" evidence="1">
    <location>
        <begin position="109"/>
        <end position="129"/>
    </location>
</feature>
<accession>A0A9N9E150</accession>
<evidence type="ECO:0000256" key="1">
    <source>
        <dbReference type="SAM" id="MobiDB-lite"/>
    </source>
</evidence>
<organism evidence="2 3">
    <name type="scientific">Paraglomus brasilianum</name>
    <dbReference type="NCBI Taxonomy" id="144538"/>
    <lineage>
        <taxon>Eukaryota</taxon>
        <taxon>Fungi</taxon>
        <taxon>Fungi incertae sedis</taxon>
        <taxon>Mucoromycota</taxon>
        <taxon>Glomeromycotina</taxon>
        <taxon>Glomeromycetes</taxon>
        <taxon>Paraglomerales</taxon>
        <taxon>Paraglomeraceae</taxon>
        <taxon>Paraglomus</taxon>
    </lineage>
</organism>
<feature type="non-terminal residue" evidence="2">
    <location>
        <position position="129"/>
    </location>
</feature>
<dbReference type="Proteomes" id="UP000789739">
    <property type="component" value="Unassembled WGS sequence"/>
</dbReference>
<comment type="caution">
    <text evidence="2">The sequence shown here is derived from an EMBL/GenBank/DDBJ whole genome shotgun (WGS) entry which is preliminary data.</text>
</comment>
<name>A0A9N9E150_9GLOM</name>
<evidence type="ECO:0000313" key="2">
    <source>
        <dbReference type="EMBL" id="CAG8656734.1"/>
    </source>
</evidence>
<reference evidence="2" key="1">
    <citation type="submission" date="2021-06" db="EMBL/GenBank/DDBJ databases">
        <authorList>
            <person name="Kallberg Y."/>
            <person name="Tangrot J."/>
            <person name="Rosling A."/>
        </authorList>
    </citation>
    <scope>NUCLEOTIDE SEQUENCE</scope>
    <source>
        <strain evidence="2">BR232B</strain>
    </source>
</reference>
<dbReference type="AlphaFoldDB" id="A0A9N9E150"/>